<dbReference type="SMART" id="SM00471">
    <property type="entry name" value="HDc"/>
    <property type="match status" value="1"/>
</dbReference>
<accession>A0A564WL53</accession>
<dbReference type="InterPro" id="IPR003607">
    <property type="entry name" value="HD/PDEase_dom"/>
</dbReference>
<evidence type="ECO:0000259" key="1">
    <source>
        <dbReference type="SMART" id="SM00471"/>
    </source>
</evidence>
<feature type="domain" description="HD/PDEase" evidence="1">
    <location>
        <begin position="92"/>
        <end position="271"/>
    </location>
</feature>
<dbReference type="Gene3D" id="1.10.3210.10">
    <property type="entry name" value="Hypothetical protein af1432"/>
    <property type="match status" value="1"/>
</dbReference>
<dbReference type="Pfam" id="PF01966">
    <property type="entry name" value="HD"/>
    <property type="match status" value="1"/>
</dbReference>
<protein>
    <submittedName>
        <fullName evidence="2">HD domain protein</fullName>
    </submittedName>
</protein>
<dbReference type="InterPro" id="IPR056920">
    <property type="entry name" value="PRTase-CE"/>
</dbReference>
<dbReference type="Pfam" id="PF24390">
    <property type="entry name" value="PRTase-CE"/>
    <property type="match status" value="1"/>
</dbReference>
<dbReference type="InterPro" id="IPR045509">
    <property type="entry name" value="HD_assoc_2"/>
</dbReference>
<dbReference type="SUPFAM" id="SSF109604">
    <property type="entry name" value="HD-domain/PDEase-like"/>
    <property type="match status" value="1"/>
</dbReference>
<dbReference type="PANTHER" id="PTHR11373:SF4">
    <property type="entry name" value="DEOXYNUCLEOSIDE TRIPHOSPHATE TRIPHOSPHOHYDROLASE SAMHD1"/>
    <property type="match status" value="1"/>
</dbReference>
<gene>
    <name evidence="2" type="ORF">BWLFYP14_00037</name>
</gene>
<organism evidence="2 3">
    <name type="scientific">Blautia wexlerae</name>
    <dbReference type="NCBI Taxonomy" id="418240"/>
    <lineage>
        <taxon>Bacteria</taxon>
        <taxon>Bacillati</taxon>
        <taxon>Bacillota</taxon>
        <taxon>Clostridia</taxon>
        <taxon>Lachnospirales</taxon>
        <taxon>Lachnospiraceae</taxon>
        <taxon>Blautia</taxon>
    </lineage>
</organism>
<dbReference type="InterPro" id="IPR006674">
    <property type="entry name" value="HD_domain"/>
</dbReference>
<dbReference type="AlphaFoldDB" id="A0A564WL53"/>
<dbReference type="RefSeq" id="WP_144136706.1">
    <property type="nucleotide sequence ID" value="NZ_CABHOF010000012.1"/>
</dbReference>
<dbReference type="Proteomes" id="UP000366766">
    <property type="component" value="Unassembled WGS sequence"/>
</dbReference>
<sequence>MRIIDILNAPKCKTIFYEIQEFVKQSLFEYNNAIERDSKREGFCFPDKDIFDFVWGTVNFSGTEICVLDSPLLQRLRRIHQLGLASSVYCNADSSRFSHTIGVTEVSDRMAKVIKKRLNMTIGEGQEKRYDIGEIVRLAAIFHDTGHMFFSHVSELYFSYDKSFPRYEEVLSAMSYFCVNTSSSVSLHELFSVMIVNSEETLRLFKLIAPHMKKSRLVQKEHYEQLAEYISCLIIGIPVDKFILPYSAIINSAIDSDKLDYLSRDSACTKVPIAVDIARIIQKLDVVNIKEIDYPTIWNDTTSDAVPLKIMAIKSSAKKVFWQLSNARSNMYESVYYHHKILTVESMFRKMLRNLYEIKDETNLSFTKIMKLTDDMFNEYWDLILLKPEMREAKGVEVVSELIKNIRERNLYKRVASFSRNSFKGSLSSIKNFFNQVIQDPLSDKYRSFCSLMNEEYEKICNLLKIQDNTQRPLEFMFVFSKYDAMSSMPIESGDGFCVWSSSLMKQETMEAGKKSQQEQFYLLTNCKDRKLVYLALEKVLTKFDIEQLARDSAICSKVPYEEMNKTRMRLLELGYYNDALYLLQDENFTRLLNAKTFKVVIDKYRSFLGADSCQITEESLNNFLRQFLWLDMDKKDLVVLLDGILKLLESAYYLDRESFAAQVGKLIEELSILQYSDKHIVTLGGLFDSAKHLMYYFNDIKGGKNVIFDGSLESALKNTTENDCLCFFDDGAYSGKQVISIFQELMGVPVDERTTNEHHVDELAQENKEKIKKINIVLAYLCFNKQSERYIKEELKRLGIENITILFVKDLSEKIFDNDSSVFSNNEQKELVKKWLAEIGYTILLSSKRKADGEYKPRWNEKRIQEAALGYNNAQQLVIFSTNIPTYSITAFWANGDYGTHKWKGLFQRTVKD</sequence>
<proteinExistence type="predicted"/>
<name>A0A564WL53_9FIRM</name>
<reference evidence="2 3" key="1">
    <citation type="submission" date="2019-07" db="EMBL/GenBank/DDBJ databases">
        <authorList>
            <person name="Chang H.-W."/>
            <person name="Raman A."/>
            <person name="Venkatesh S."/>
            <person name="Gehrig J."/>
        </authorList>
    </citation>
    <scope>NUCLEOTIDE SEQUENCE [LARGE SCALE GENOMIC DNA]</scope>
    <source>
        <strain evidence="2">Blautia_wexlerae_LFYP_14</strain>
    </source>
</reference>
<dbReference type="PANTHER" id="PTHR11373">
    <property type="entry name" value="DEOXYNUCLEOSIDE TRIPHOSPHATE TRIPHOSPHOHYDROLASE"/>
    <property type="match status" value="1"/>
</dbReference>
<dbReference type="InterPro" id="IPR050135">
    <property type="entry name" value="dGTPase-like"/>
</dbReference>
<evidence type="ECO:0000313" key="3">
    <source>
        <dbReference type="Proteomes" id="UP000366766"/>
    </source>
</evidence>
<dbReference type="GO" id="GO:0006203">
    <property type="term" value="P:dGTP catabolic process"/>
    <property type="evidence" value="ECO:0007669"/>
    <property type="project" value="TreeGrafter"/>
</dbReference>
<dbReference type="Pfam" id="PF19276">
    <property type="entry name" value="HD_assoc_2"/>
    <property type="match status" value="1"/>
</dbReference>
<evidence type="ECO:0000313" key="2">
    <source>
        <dbReference type="EMBL" id="VUX62865.1"/>
    </source>
</evidence>
<dbReference type="GO" id="GO:0008832">
    <property type="term" value="F:dGTPase activity"/>
    <property type="evidence" value="ECO:0007669"/>
    <property type="project" value="TreeGrafter"/>
</dbReference>
<keyword evidence="3" id="KW-1185">Reference proteome</keyword>
<dbReference type="CDD" id="cd00077">
    <property type="entry name" value="HDc"/>
    <property type="match status" value="1"/>
</dbReference>
<dbReference type="EMBL" id="CABHOF010000012">
    <property type="protein sequence ID" value="VUX62865.1"/>
    <property type="molecule type" value="Genomic_DNA"/>
</dbReference>